<comment type="caution">
    <text evidence="2">The sequence shown here is derived from an EMBL/GenBank/DDBJ whole genome shotgun (WGS) entry which is preliminary data.</text>
</comment>
<keyword evidence="3" id="KW-1185">Reference proteome</keyword>
<feature type="coiled-coil region" evidence="1">
    <location>
        <begin position="5"/>
        <end position="53"/>
    </location>
</feature>
<accession>A0A5C6XEN1</accession>
<dbReference type="AlphaFoldDB" id="A0A5C6XEN1"/>
<gene>
    <name evidence="2" type="ORF">FRC98_08985</name>
</gene>
<organism evidence="2 3">
    <name type="scientific">Lujinxingia vulgaris</name>
    <dbReference type="NCBI Taxonomy" id="2600176"/>
    <lineage>
        <taxon>Bacteria</taxon>
        <taxon>Deltaproteobacteria</taxon>
        <taxon>Bradymonadales</taxon>
        <taxon>Lujinxingiaceae</taxon>
        <taxon>Lujinxingia</taxon>
    </lineage>
</organism>
<dbReference type="EMBL" id="VOSM01000003">
    <property type="protein sequence ID" value="TXD37805.1"/>
    <property type="molecule type" value="Genomic_DNA"/>
</dbReference>
<evidence type="ECO:0000313" key="2">
    <source>
        <dbReference type="EMBL" id="TXD37805.1"/>
    </source>
</evidence>
<proteinExistence type="predicted"/>
<protein>
    <submittedName>
        <fullName evidence="2">Uncharacterized protein</fullName>
    </submittedName>
</protein>
<reference evidence="2 3" key="1">
    <citation type="submission" date="2019-08" db="EMBL/GenBank/DDBJ databases">
        <title>Bradymonadales sp. TMQ4.</title>
        <authorList>
            <person name="Liang Q."/>
        </authorList>
    </citation>
    <scope>NUCLEOTIDE SEQUENCE [LARGE SCALE GENOMIC DNA]</scope>
    <source>
        <strain evidence="2 3">TMQ4</strain>
    </source>
</reference>
<name>A0A5C6XEN1_9DELT</name>
<dbReference type="Proteomes" id="UP000321412">
    <property type="component" value="Unassembled WGS sequence"/>
</dbReference>
<keyword evidence="1" id="KW-0175">Coiled coil</keyword>
<dbReference type="RefSeq" id="WP_146980958.1">
    <property type="nucleotide sequence ID" value="NZ_VOSM01000003.1"/>
</dbReference>
<evidence type="ECO:0000313" key="3">
    <source>
        <dbReference type="Proteomes" id="UP000321412"/>
    </source>
</evidence>
<dbReference type="OrthoDB" id="5523727at2"/>
<evidence type="ECO:0000256" key="1">
    <source>
        <dbReference type="SAM" id="Coils"/>
    </source>
</evidence>
<sequence length="59" mass="6667">MSQSNEILEAALASAEKKLRDLEESQAKVEEDIERTQREIASLENAVKVFSDLQNQMDS</sequence>